<name>A0A2N8ZJ44_9VIBR</name>
<protein>
    <submittedName>
        <fullName evidence="2">Uncharacterized protein</fullName>
    </submittedName>
</protein>
<dbReference type="RefSeq" id="WP_102524250.1">
    <property type="nucleotide sequence ID" value="NZ_LT960612.1"/>
</dbReference>
<organism evidence="2 3">
    <name type="scientific">Vibrio tapetis subsp. tapetis</name>
    <dbReference type="NCBI Taxonomy" id="1671868"/>
    <lineage>
        <taxon>Bacteria</taxon>
        <taxon>Pseudomonadati</taxon>
        <taxon>Pseudomonadota</taxon>
        <taxon>Gammaproteobacteria</taxon>
        <taxon>Vibrionales</taxon>
        <taxon>Vibrionaceae</taxon>
        <taxon>Vibrio</taxon>
    </lineage>
</organism>
<keyword evidence="3" id="KW-1185">Reference proteome</keyword>
<dbReference type="Proteomes" id="UP000235828">
    <property type="component" value="Chromosome B"/>
</dbReference>
<evidence type="ECO:0000313" key="3">
    <source>
        <dbReference type="Proteomes" id="UP000235828"/>
    </source>
</evidence>
<sequence length="460" mass="51318">MGVELGFRPVKCAFLVASLLGAQPVFADGVAAPNMSHSSSIEVIALPDSTKAKDEGSILPNQFIYQIHLNDDNPNQALIEVDTSLMETSFWSAARSLGESDPVELTCHNGAQTNSLPYEVTQSCDKVSWPITFTTAPELGLDASAQVNSYFPVSKSRKKPWYLLTEWHSLPRLKTSKPIKVCFDTTHCQGLPTLTEAPLFMTFNMPKHELSLYKQPLALFTDVPALLENQQQWLPIMEEQMGYLMGVFSAYRTKPWSLVALGREVSAGSIGGAAGNRVFMTNVPLEKGELQVDALNHFLKISAHESLHFISSVDSPIWLSESLAEYYAQKSLVDTEYAFPDPVQVWRKKSEKLPVASTGLYLASDKVSKQGLMQYYPLFYLKGTAFWLDLDLHLQRKQRSLDNYVSLLQMKSDGSSENSNQTEEGRDVRLPVEFVEAVSDVIGKSIFNKLEARYLLSPIE</sequence>
<gene>
    <name evidence="2" type="ORF">VTAP4600_B0265</name>
</gene>
<evidence type="ECO:0000256" key="1">
    <source>
        <dbReference type="SAM" id="SignalP"/>
    </source>
</evidence>
<proteinExistence type="predicted"/>
<dbReference type="OrthoDB" id="7871637at2"/>
<evidence type="ECO:0000313" key="2">
    <source>
        <dbReference type="EMBL" id="SON51876.1"/>
    </source>
</evidence>
<accession>A0A2N8ZJ44</accession>
<feature type="chain" id="PRO_5014860650" evidence="1">
    <location>
        <begin position="28"/>
        <end position="460"/>
    </location>
</feature>
<dbReference type="EMBL" id="LT960612">
    <property type="protein sequence ID" value="SON51876.1"/>
    <property type="molecule type" value="Genomic_DNA"/>
</dbReference>
<reference evidence="2 3" key="1">
    <citation type="submission" date="2017-10" db="EMBL/GenBank/DDBJ databases">
        <authorList>
            <person name="Banno H."/>
            <person name="Chua N.-H."/>
        </authorList>
    </citation>
    <scope>NUCLEOTIDE SEQUENCE [LARGE SCALE GENOMIC DNA]</scope>
    <source>
        <strain evidence="2">Vibrio tapetis CECT4600</strain>
    </source>
</reference>
<dbReference type="AlphaFoldDB" id="A0A2N8ZJ44"/>
<feature type="signal peptide" evidence="1">
    <location>
        <begin position="1"/>
        <end position="27"/>
    </location>
</feature>
<keyword evidence="1" id="KW-0732">Signal</keyword>
<dbReference type="KEGG" id="vta:B0265"/>